<evidence type="ECO:0000313" key="24">
    <source>
        <dbReference type="EMBL" id="KAL1596282.1"/>
    </source>
</evidence>
<evidence type="ECO:0000256" key="12">
    <source>
        <dbReference type="ARBA" id="ARBA00023014"/>
    </source>
</evidence>
<dbReference type="EC" id="5.6.2.3" evidence="17"/>
<comment type="similarity">
    <text evidence="3">Belongs to the DEAD box helicase family. DEAH subfamily. DDX11/CHL1 sub-subfamily.</text>
</comment>
<keyword evidence="14" id="KW-0539">Nucleus</keyword>
<evidence type="ECO:0000256" key="1">
    <source>
        <dbReference type="ARBA" id="ARBA00001966"/>
    </source>
</evidence>
<comment type="subcellular location">
    <subcellularLocation>
        <location evidence="2">Nucleus</location>
    </subcellularLocation>
</comment>
<evidence type="ECO:0000256" key="13">
    <source>
        <dbReference type="ARBA" id="ARBA00023235"/>
    </source>
</evidence>
<feature type="domain" description="Helicase ATP-binding" evidence="23">
    <location>
        <begin position="5"/>
        <end position="421"/>
    </location>
</feature>
<comment type="function">
    <text evidence="20">ATP-dependent DNA helicase important for chromosome transmission and normal cell cycle progression in G(2)/M. May have a role in changing DNA topology to allow the loading of proteins involved in maintaining sister chromatid cohesion in the vicinity of the centromeres. Has a specific role in chromosome segregation during meiosis II.</text>
</comment>
<dbReference type="PROSITE" id="PS51193">
    <property type="entry name" value="HELICASE_ATP_BIND_2"/>
    <property type="match status" value="1"/>
</dbReference>
<evidence type="ECO:0000256" key="15">
    <source>
        <dbReference type="ARBA" id="ARBA00023306"/>
    </source>
</evidence>
<dbReference type="InterPro" id="IPR006555">
    <property type="entry name" value="ATP-dep_Helicase_C"/>
</dbReference>
<evidence type="ECO:0000256" key="3">
    <source>
        <dbReference type="ARBA" id="ARBA00008435"/>
    </source>
</evidence>
<keyword evidence="7" id="KW-0547">Nucleotide-binding</keyword>
<evidence type="ECO:0000256" key="8">
    <source>
        <dbReference type="ARBA" id="ARBA00022801"/>
    </source>
</evidence>
<dbReference type="Gene3D" id="3.40.50.300">
    <property type="entry name" value="P-loop containing nucleotide triphosphate hydrolases"/>
    <property type="match status" value="3"/>
</dbReference>
<dbReference type="InterPro" id="IPR010614">
    <property type="entry name" value="RAD3-like_helicase_DEAD"/>
</dbReference>
<evidence type="ECO:0000256" key="2">
    <source>
        <dbReference type="ARBA" id="ARBA00004123"/>
    </source>
</evidence>
<evidence type="ECO:0000256" key="18">
    <source>
        <dbReference type="ARBA" id="ARBA00044998"/>
    </source>
</evidence>
<evidence type="ECO:0000256" key="4">
    <source>
        <dbReference type="ARBA" id="ARBA00016387"/>
    </source>
</evidence>
<dbReference type="PANTHER" id="PTHR11472:SF41">
    <property type="entry name" value="ATP-DEPENDENT DNA HELICASE DDX11-RELATED"/>
    <property type="match status" value="1"/>
</dbReference>
<accession>A0ABR3QVU4</accession>
<evidence type="ECO:0000256" key="16">
    <source>
        <dbReference type="ARBA" id="ARBA00029709"/>
    </source>
</evidence>
<evidence type="ECO:0000256" key="5">
    <source>
        <dbReference type="ARBA" id="ARBA00017386"/>
    </source>
</evidence>
<name>A0ABR3QVU4_9PLEO</name>
<evidence type="ECO:0000256" key="19">
    <source>
        <dbReference type="ARBA" id="ARBA00045008"/>
    </source>
</evidence>
<evidence type="ECO:0000256" key="11">
    <source>
        <dbReference type="ARBA" id="ARBA00023004"/>
    </source>
</evidence>
<dbReference type="CDD" id="cd18788">
    <property type="entry name" value="SF2_C_XPD"/>
    <property type="match status" value="1"/>
</dbReference>
<keyword evidence="9 24" id="KW-0347">Helicase</keyword>
<comment type="caution">
    <text evidence="24">The sequence shown here is derived from an EMBL/GenBank/DDBJ whole genome shotgun (WGS) entry which is preliminary data.</text>
</comment>
<dbReference type="InterPro" id="IPR014013">
    <property type="entry name" value="Helic_SF1/SF2_ATP-bd_DinG/Rad3"/>
</dbReference>
<dbReference type="InterPro" id="IPR045028">
    <property type="entry name" value="DinG/Rad3-like"/>
</dbReference>
<keyword evidence="15" id="KW-0131">Cell cycle</keyword>
<evidence type="ECO:0000256" key="7">
    <source>
        <dbReference type="ARBA" id="ARBA00022741"/>
    </source>
</evidence>
<keyword evidence="8" id="KW-0378">Hydrolase</keyword>
<comment type="catalytic activity">
    <reaction evidence="21">
        <text>ATP + H2O = ADP + phosphate + H(+)</text>
        <dbReference type="Rhea" id="RHEA:13065"/>
        <dbReference type="ChEBI" id="CHEBI:15377"/>
        <dbReference type="ChEBI" id="CHEBI:15378"/>
        <dbReference type="ChEBI" id="CHEBI:30616"/>
        <dbReference type="ChEBI" id="CHEBI:43474"/>
        <dbReference type="ChEBI" id="CHEBI:456216"/>
        <dbReference type="EC" id="5.6.2.3"/>
    </reaction>
</comment>
<dbReference type="InterPro" id="IPR013020">
    <property type="entry name" value="Rad3/Chl1-like"/>
</dbReference>
<dbReference type="Proteomes" id="UP001521222">
    <property type="component" value="Unassembled WGS sequence"/>
</dbReference>
<keyword evidence="10" id="KW-0067">ATP-binding</keyword>
<organism evidence="24 25">
    <name type="scientific">Nothophoma quercina</name>
    <dbReference type="NCBI Taxonomy" id="749835"/>
    <lineage>
        <taxon>Eukaryota</taxon>
        <taxon>Fungi</taxon>
        <taxon>Dikarya</taxon>
        <taxon>Ascomycota</taxon>
        <taxon>Pezizomycotina</taxon>
        <taxon>Dothideomycetes</taxon>
        <taxon>Pleosporomycetidae</taxon>
        <taxon>Pleosporales</taxon>
        <taxon>Pleosporineae</taxon>
        <taxon>Didymellaceae</taxon>
        <taxon>Nothophoma</taxon>
    </lineage>
</organism>
<evidence type="ECO:0000256" key="21">
    <source>
        <dbReference type="ARBA" id="ARBA00048954"/>
    </source>
</evidence>
<gene>
    <name evidence="24" type="primary">CHL1_2</name>
    <name evidence="24" type="ORF">SLS59_007982</name>
</gene>
<sequence>MNENADRDFHHPFEPYAIQKQFMGAVYECLEEGKIGIFESPTGTGKSLSLICGSLTWLRDHKRRNFEEGFELEAKNSDDPPWMLEHARRQRKQEAFRRKQELNERLAKIKAKEKRAKERSANGDPMHKRRKVASDDAELDDAEAQFALDDYESDQERGGNTNYYRFDSSGLSAETQALMDKLGYAVGETKTEDGEVVDETKIFFCSRTHSQLTQFSSELARVKMPPALLLDEQGENADIGELTEDVKHLTLGSRKNLCINPKVSRLSNATAINERCLELQQSTSTDSRCSAMPTKDNEVLLNEFRDHALARIRDIEDLGILGKKLGICPYYASRPATKFCEIVTLPYPLLLQRSAREALGLSLKDHVVIIDEAHNLMDAIAGIYSVSVTLSQVQQARSQLTTYLQKFRNRLKGKNRVYVAQVIRILDSIITYLQSIDIRPKANDGLVDMVSIMSGKGVDQINIFKLNEYLQESKLARKVDGYTAFADATCKESNVLKRKDNSAPIPRQTVPVLMHVQAFLLSLMNPSAEGRFFYSKEDGAELTLRYMLLDPTYHFKDIVEDARAVVLAGGTMSPMSDYEQHLLPYLEPTKIKMLSCGHVIPPSNLLAVPVAKARDGNDFDFTFEGRNKESTIVNLGHAILGMAQHIPDGVVVFFPSYAYLDTCIASWKRLSAQPSKSTFWDQFTQTKPLFLEQRSNQTSTSNPAESKEAAVDSVLTAYSAAVASGNGRGALLFAVIGGTLSEGINFSDALGRGVVVVGLPFPNPHSAEWKAKMQYITSKEDARGGDGKAAARDFYENACMRAVNQCVGRAIRHKGDYAAIMMLDKRYGGERIQNKLPKWIRGSLVAGTDAKDVEGRLDRFFAFKR</sequence>
<proteinExistence type="inferred from homology"/>
<feature type="region of interest" description="Disordered" evidence="22">
    <location>
        <begin position="108"/>
        <end position="137"/>
    </location>
</feature>
<keyword evidence="12" id="KW-0411">Iron-sulfur</keyword>
<dbReference type="InterPro" id="IPR002464">
    <property type="entry name" value="DNA/RNA_helicase_DEAH_CS"/>
</dbReference>
<evidence type="ECO:0000259" key="23">
    <source>
        <dbReference type="PROSITE" id="PS51193"/>
    </source>
</evidence>
<dbReference type="Pfam" id="PF06733">
    <property type="entry name" value="DEAD_2"/>
    <property type="match status" value="1"/>
</dbReference>
<dbReference type="PANTHER" id="PTHR11472">
    <property type="entry name" value="DNA REPAIR DEAD HELICASE RAD3/XP-D SUBFAMILY MEMBER"/>
    <property type="match status" value="1"/>
</dbReference>
<protein>
    <recommendedName>
        <fullName evidence="5">ATP-dependent DNA helicase CHL1</fullName>
        <ecNumber evidence="17">5.6.2.3</ecNumber>
    </recommendedName>
    <alternativeName>
        <fullName evidence="4">ATP-dependent DNA helicase chl1</fullName>
    </alternativeName>
    <alternativeName>
        <fullName evidence="16">Chromosome loss protein 1</fullName>
    </alternativeName>
    <alternativeName>
        <fullName evidence="18 19">DNA 5'-3' helicase CHL1</fullName>
    </alternativeName>
</protein>
<keyword evidence="13" id="KW-0413">Isomerase</keyword>
<dbReference type="SMART" id="SM00491">
    <property type="entry name" value="HELICc2"/>
    <property type="match status" value="1"/>
</dbReference>
<dbReference type="InterPro" id="IPR027417">
    <property type="entry name" value="P-loop_NTPase"/>
</dbReference>
<dbReference type="SUPFAM" id="SSF52540">
    <property type="entry name" value="P-loop containing nucleoside triphosphate hydrolases"/>
    <property type="match status" value="1"/>
</dbReference>
<keyword evidence="11" id="KW-0408">Iron</keyword>
<evidence type="ECO:0000313" key="25">
    <source>
        <dbReference type="Proteomes" id="UP001521222"/>
    </source>
</evidence>
<dbReference type="SMART" id="SM00488">
    <property type="entry name" value="DEXDc2"/>
    <property type="match status" value="1"/>
</dbReference>
<dbReference type="InterPro" id="IPR006554">
    <property type="entry name" value="Helicase-like_DEXD_c2"/>
</dbReference>
<dbReference type="PROSITE" id="PS00690">
    <property type="entry name" value="DEAH_ATP_HELICASE"/>
    <property type="match status" value="1"/>
</dbReference>
<reference evidence="24 25" key="1">
    <citation type="submission" date="2024-02" db="EMBL/GenBank/DDBJ databases">
        <title>De novo assembly and annotation of 12 fungi associated with fruit tree decline syndrome in Ontario, Canada.</title>
        <authorList>
            <person name="Sulman M."/>
            <person name="Ellouze W."/>
            <person name="Ilyukhin E."/>
        </authorList>
    </citation>
    <scope>NUCLEOTIDE SEQUENCE [LARGE SCALE GENOMIC DNA]</scope>
    <source>
        <strain evidence="24 25">M97-236</strain>
    </source>
</reference>
<dbReference type="EMBL" id="JAKIXB020000029">
    <property type="protein sequence ID" value="KAL1596282.1"/>
    <property type="molecule type" value="Genomic_DNA"/>
</dbReference>
<keyword evidence="25" id="KW-1185">Reference proteome</keyword>
<evidence type="ECO:0000256" key="9">
    <source>
        <dbReference type="ARBA" id="ARBA00022806"/>
    </source>
</evidence>
<dbReference type="Pfam" id="PF13307">
    <property type="entry name" value="Helicase_C_2"/>
    <property type="match status" value="1"/>
</dbReference>
<keyword evidence="6" id="KW-0479">Metal-binding</keyword>
<evidence type="ECO:0000256" key="20">
    <source>
        <dbReference type="ARBA" id="ARBA00045702"/>
    </source>
</evidence>
<dbReference type="NCBIfam" id="TIGR00604">
    <property type="entry name" value="rad3"/>
    <property type="match status" value="1"/>
</dbReference>
<evidence type="ECO:0000256" key="22">
    <source>
        <dbReference type="SAM" id="MobiDB-lite"/>
    </source>
</evidence>
<evidence type="ECO:0000256" key="14">
    <source>
        <dbReference type="ARBA" id="ARBA00023242"/>
    </source>
</evidence>
<evidence type="ECO:0000256" key="10">
    <source>
        <dbReference type="ARBA" id="ARBA00022840"/>
    </source>
</evidence>
<dbReference type="GO" id="GO:0004386">
    <property type="term" value="F:helicase activity"/>
    <property type="evidence" value="ECO:0007669"/>
    <property type="project" value="UniProtKB-KW"/>
</dbReference>
<comment type="cofactor">
    <cofactor evidence="1">
        <name>[4Fe-4S] cluster</name>
        <dbReference type="ChEBI" id="CHEBI:49883"/>
    </cofactor>
</comment>
<evidence type="ECO:0000256" key="17">
    <source>
        <dbReference type="ARBA" id="ARBA00044969"/>
    </source>
</evidence>
<evidence type="ECO:0000256" key="6">
    <source>
        <dbReference type="ARBA" id="ARBA00022723"/>
    </source>
</evidence>